<protein>
    <submittedName>
        <fullName evidence="3">CPBP family intramembrane metalloprotease</fullName>
    </submittedName>
</protein>
<dbReference type="InterPro" id="IPR003675">
    <property type="entry name" value="Rce1/LyrA-like_dom"/>
</dbReference>
<evidence type="ECO:0000259" key="2">
    <source>
        <dbReference type="Pfam" id="PF02517"/>
    </source>
</evidence>
<dbReference type="Proteomes" id="UP001056937">
    <property type="component" value="Chromosome 1"/>
</dbReference>
<feature type="transmembrane region" description="Helical" evidence="1">
    <location>
        <begin position="169"/>
        <end position="187"/>
    </location>
</feature>
<organism evidence="3 4">
    <name type="scientific">Sphingomonas morindae</name>
    <dbReference type="NCBI Taxonomy" id="1541170"/>
    <lineage>
        <taxon>Bacteria</taxon>
        <taxon>Pseudomonadati</taxon>
        <taxon>Pseudomonadota</taxon>
        <taxon>Alphaproteobacteria</taxon>
        <taxon>Sphingomonadales</taxon>
        <taxon>Sphingomonadaceae</taxon>
        <taxon>Sphingomonas</taxon>
    </lineage>
</organism>
<proteinExistence type="predicted"/>
<feature type="transmembrane region" description="Helical" evidence="1">
    <location>
        <begin position="63"/>
        <end position="80"/>
    </location>
</feature>
<feature type="transmembrane region" description="Helical" evidence="1">
    <location>
        <begin position="141"/>
        <end position="163"/>
    </location>
</feature>
<sequence length="271" mass="29763">MNVVSQLETASETARVFSESMVFWECAIRGSIVRSRVVGQTSTLYGLWAERGPTMHPQRMTKGIRAILLAILIGASLILTTQVNRWAGIVLVRTHPAAGWIATAAIPSCLAIGGIFFCLASRSVLRWPRLGPTDRRSVLGISALWLIVWLTGSVIAAFATGHWTTYARGWPAILAFLVFGPIGEELLFRGVIFEQARRLWAETAGPAIWLSTIAFSLHHIQLHRFPLDEAALAQLAFTVPMGLVFAQLRERSGSLWPALLLHIATNIPATF</sequence>
<keyword evidence="4" id="KW-1185">Reference proteome</keyword>
<keyword evidence="3" id="KW-0378">Hydrolase</keyword>
<dbReference type="RefSeq" id="WP_252167398.1">
    <property type="nucleotide sequence ID" value="NZ_CP084930.1"/>
</dbReference>
<keyword evidence="1" id="KW-0812">Transmembrane</keyword>
<dbReference type="InterPro" id="IPR052710">
    <property type="entry name" value="CAAX_protease"/>
</dbReference>
<dbReference type="Pfam" id="PF02517">
    <property type="entry name" value="Rce1-like"/>
    <property type="match status" value="1"/>
</dbReference>
<evidence type="ECO:0000256" key="1">
    <source>
        <dbReference type="SAM" id="Phobius"/>
    </source>
</evidence>
<name>A0ABY4X9G5_9SPHN</name>
<keyword evidence="1" id="KW-0472">Membrane</keyword>
<keyword evidence="1" id="KW-1133">Transmembrane helix</keyword>
<dbReference type="PANTHER" id="PTHR36435:SF1">
    <property type="entry name" value="CAAX AMINO TERMINAL PROTEASE FAMILY PROTEIN"/>
    <property type="match status" value="1"/>
</dbReference>
<gene>
    <name evidence="3" type="ORF">LHA26_03650</name>
</gene>
<dbReference type="GO" id="GO:0008237">
    <property type="term" value="F:metallopeptidase activity"/>
    <property type="evidence" value="ECO:0007669"/>
    <property type="project" value="UniProtKB-KW"/>
</dbReference>
<evidence type="ECO:0000313" key="4">
    <source>
        <dbReference type="Proteomes" id="UP001056937"/>
    </source>
</evidence>
<dbReference type="EMBL" id="CP084930">
    <property type="protein sequence ID" value="USI73589.1"/>
    <property type="molecule type" value="Genomic_DNA"/>
</dbReference>
<reference evidence="3" key="1">
    <citation type="journal article" date="2022" name="Toxins">
        <title>Genomic Analysis of Sphingopyxis sp. USTB-05 for Biodegrading Cyanobacterial Hepatotoxins.</title>
        <authorList>
            <person name="Liu C."/>
            <person name="Xu Q."/>
            <person name="Zhao Z."/>
            <person name="Zhang H."/>
            <person name="Liu X."/>
            <person name="Yin C."/>
            <person name="Liu Y."/>
            <person name="Yan H."/>
        </authorList>
    </citation>
    <scope>NUCLEOTIDE SEQUENCE</scope>
    <source>
        <strain evidence="3">NBD5</strain>
    </source>
</reference>
<feature type="transmembrane region" description="Helical" evidence="1">
    <location>
        <begin position="100"/>
        <end position="120"/>
    </location>
</feature>
<accession>A0ABY4X9G5</accession>
<keyword evidence="3" id="KW-0645">Protease</keyword>
<evidence type="ECO:0000313" key="3">
    <source>
        <dbReference type="EMBL" id="USI73589.1"/>
    </source>
</evidence>
<dbReference type="PANTHER" id="PTHR36435">
    <property type="entry name" value="SLR1288 PROTEIN"/>
    <property type="match status" value="1"/>
</dbReference>
<keyword evidence="3" id="KW-0482">Metalloprotease</keyword>
<feature type="domain" description="CAAX prenyl protease 2/Lysostaphin resistance protein A-like" evidence="2">
    <location>
        <begin position="170"/>
        <end position="267"/>
    </location>
</feature>